<keyword evidence="4" id="KW-1185">Reference proteome</keyword>
<dbReference type="eggNOG" id="COG0741">
    <property type="taxonomic scope" value="Bacteria"/>
</dbReference>
<dbReference type="InterPro" id="IPR008258">
    <property type="entry name" value="Transglycosylase_SLT_dom_1"/>
</dbReference>
<reference evidence="3 4" key="1">
    <citation type="submission" date="2009-06" db="EMBL/GenBank/DDBJ databases">
        <title>Complete sequence of Thermotogales bacterium TBF 19.5.1.</title>
        <authorList>
            <consortium name="US DOE Joint Genome Institute"/>
            <person name="Lucas S."/>
            <person name="Copeland A."/>
            <person name="Lapidus A."/>
            <person name="Glavina del Rio T."/>
            <person name="Tice H."/>
            <person name="Bruce D."/>
            <person name="Goodwin L."/>
            <person name="Pitluck S."/>
            <person name="Chertkov O."/>
            <person name="Brettin T."/>
            <person name="Detter J.C."/>
            <person name="Han C."/>
            <person name="Schmutz J."/>
            <person name="Larimer F."/>
            <person name="Land M."/>
            <person name="Hauser L."/>
            <person name="Kyrpides N."/>
            <person name="Ovchinnikova G."/>
            <person name="Noll K."/>
        </authorList>
    </citation>
    <scope>NUCLEOTIDE SEQUENCE [LARGE SCALE GENOMIC DNA]</scope>
    <source>
        <strain evidence="4">ATCC BAA-1733 / DSM 21960 / TBF 19.5.1</strain>
    </source>
</reference>
<evidence type="ECO:0000259" key="2">
    <source>
        <dbReference type="Pfam" id="PF01464"/>
    </source>
</evidence>
<dbReference type="OrthoDB" id="9815002at2"/>
<dbReference type="Pfam" id="PF01464">
    <property type="entry name" value="SLT"/>
    <property type="match status" value="1"/>
</dbReference>
<protein>
    <recommendedName>
        <fullName evidence="2">Transglycosylase SLT domain-containing protein</fullName>
    </recommendedName>
</protein>
<dbReference type="RefSeq" id="WP_012744699.1">
    <property type="nucleotide sequence ID" value="NC_012785.1"/>
</dbReference>
<proteinExistence type="predicted"/>
<feature type="domain" description="Transglycosylase SLT" evidence="2">
    <location>
        <begin position="183"/>
        <end position="266"/>
    </location>
</feature>
<dbReference type="HOGENOM" id="CLU_1018559_0_0_0"/>
<dbReference type="STRING" id="521045.Kole_0185"/>
<evidence type="ECO:0000256" key="1">
    <source>
        <dbReference type="SAM" id="Phobius"/>
    </source>
</evidence>
<reference evidence="3 4" key="2">
    <citation type="journal article" date="2011" name="J. Bacteriol.">
        <title>Genome Sequence of Kosmotoga olearia Strain TBF 19.5.1, a Thermophilic Bacterium with a Wide Growth Temperature Range, Isolated from the Troll B Oil Platform in the North Sea.</title>
        <authorList>
            <person name="Swithers K.S."/>
            <person name="Dipippo J.L."/>
            <person name="Bruce D.C."/>
            <person name="Detter C."/>
            <person name="Tapia R."/>
            <person name="Han S."/>
            <person name="Goodwin L.A."/>
            <person name="Han J."/>
            <person name="Woyke T."/>
            <person name="Pitluck S."/>
            <person name="Pennacchio L."/>
            <person name="Nolan M."/>
            <person name="Mikhailova N."/>
            <person name="Land M.L."/>
            <person name="Nesbo C.L."/>
            <person name="Gogarten J.P."/>
            <person name="Noll K.M."/>
        </authorList>
    </citation>
    <scope>NUCLEOTIDE SEQUENCE [LARGE SCALE GENOMIC DNA]</scope>
    <source>
        <strain evidence="4">ATCC BAA-1733 / DSM 21960 / TBF 19.5.1</strain>
    </source>
</reference>
<sequence length="273" mass="31377">MSGEKKYDLPVFLLILSIIVGLAAIIWYMPTNPRILTGKQTEKIRRLSVLYNAGLNSDCGAILSNESYDYDDSVLEAYRYFFGINRKPIVMLAGIKTVDNKGKKIFSSNPVIESYVNKNMRKVMPELRKRIERAVLSLNSFSKSDTTFKKRIAQEIYHAIMDFSSAKVALTINNETIDLDLSKVDPYLVASIMLVESMMNPYAVAEERSIKQDFSDTIYSRGLMQIYETTFWQLKSWINNSELDMTVDDLWSIRNNIFLGMVYLAYAQTLIER</sequence>
<evidence type="ECO:0000313" key="3">
    <source>
        <dbReference type="EMBL" id="ACR78911.1"/>
    </source>
</evidence>
<name>C5CIS0_KOSOT</name>
<dbReference type="KEGG" id="kol:Kole_0185"/>
<accession>C5CIS0</accession>
<evidence type="ECO:0000313" key="4">
    <source>
        <dbReference type="Proteomes" id="UP000002382"/>
    </source>
</evidence>
<keyword evidence="1" id="KW-1133">Transmembrane helix</keyword>
<keyword evidence="1" id="KW-0812">Transmembrane</keyword>
<dbReference type="EMBL" id="CP001634">
    <property type="protein sequence ID" value="ACR78911.1"/>
    <property type="molecule type" value="Genomic_DNA"/>
</dbReference>
<feature type="transmembrane region" description="Helical" evidence="1">
    <location>
        <begin position="7"/>
        <end position="29"/>
    </location>
</feature>
<dbReference type="AlphaFoldDB" id="C5CIS0"/>
<organism evidence="3 4">
    <name type="scientific">Kosmotoga olearia (strain ATCC BAA-1733 / DSM 21960 / TBF 19.5.1)</name>
    <dbReference type="NCBI Taxonomy" id="521045"/>
    <lineage>
        <taxon>Bacteria</taxon>
        <taxon>Thermotogati</taxon>
        <taxon>Thermotogota</taxon>
        <taxon>Thermotogae</taxon>
        <taxon>Kosmotogales</taxon>
        <taxon>Kosmotogaceae</taxon>
        <taxon>Kosmotoga</taxon>
    </lineage>
</organism>
<keyword evidence="1" id="KW-0472">Membrane</keyword>
<gene>
    <name evidence="3" type="ordered locus">Kole_0185</name>
</gene>
<dbReference type="Proteomes" id="UP000002382">
    <property type="component" value="Chromosome"/>
</dbReference>
<dbReference type="Gene3D" id="1.10.530.10">
    <property type="match status" value="1"/>
</dbReference>
<dbReference type="SUPFAM" id="SSF53955">
    <property type="entry name" value="Lysozyme-like"/>
    <property type="match status" value="1"/>
</dbReference>
<dbReference type="InterPro" id="IPR023346">
    <property type="entry name" value="Lysozyme-like_dom_sf"/>
</dbReference>